<evidence type="ECO:0000256" key="6">
    <source>
        <dbReference type="SAM" id="Phobius"/>
    </source>
</evidence>
<sequence length="276" mass="31135">MKQVIRFLTYLYERIMDGDVFGLAAQLAYFFLLSLFPLLILVMTLIGYLPLDEQSILDALSSVIPSESMAFIEANIRMLLNQQNTGLLSIGILGTLWSASNGVNAIIRALNRAYQVEETRPFLVSRFVAIILMFAMIAVIVVALLLPVLGRMIGVYIFSFFGLSDDFIQFWNTFRWVISAIVFFIVFLALYRLAPSRNIHLKNVVPGALFTTLSWQLTSLAFSYYVETIGDYSATYGSLGAVIVLMIWFYMSGIIIIIGGTINAVTEEWFEMKEED</sequence>
<evidence type="ECO:0000256" key="3">
    <source>
        <dbReference type="ARBA" id="ARBA00022692"/>
    </source>
</evidence>
<dbReference type="AlphaFoldDB" id="A0A511V0V0"/>
<keyword evidence="3 6" id="KW-0812">Transmembrane</keyword>
<keyword evidence="8" id="KW-1185">Reference proteome</keyword>
<comment type="caution">
    <text evidence="7">The sequence shown here is derived from an EMBL/GenBank/DDBJ whole genome shotgun (WGS) entry which is preliminary data.</text>
</comment>
<evidence type="ECO:0000256" key="1">
    <source>
        <dbReference type="ARBA" id="ARBA00004651"/>
    </source>
</evidence>
<accession>A0A511V0V0</accession>
<dbReference type="Proteomes" id="UP000321491">
    <property type="component" value="Unassembled WGS sequence"/>
</dbReference>
<gene>
    <name evidence="7" type="primary">yfkH</name>
    <name evidence="7" type="ORF">CQU01_15810</name>
</gene>
<dbReference type="Pfam" id="PF03631">
    <property type="entry name" value="Virul_fac_BrkB"/>
    <property type="match status" value="1"/>
</dbReference>
<dbReference type="EMBL" id="BJXW01000014">
    <property type="protein sequence ID" value="GEN31343.1"/>
    <property type="molecule type" value="Genomic_DNA"/>
</dbReference>
<name>A0A511V0V0_9BACI</name>
<dbReference type="InterPro" id="IPR017039">
    <property type="entry name" value="Virul_fac_BrkB"/>
</dbReference>
<evidence type="ECO:0000256" key="5">
    <source>
        <dbReference type="ARBA" id="ARBA00023136"/>
    </source>
</evidence>
<feature type="transmembrane region" description="Helical" evidence="6">
    <location>
        <begin position="20"/>
        <end position="49"/>
    </location>
</feature>
<feature type="transmembrane region" description="Helical" evidence="6">
    <location>
        <begin position="238"/>
        <end position="265"/>
    </location>
</feature>
<evidence type="ECO:0000256" key="2">
    <source>
        <dbReference type="ARBA" id="ARBA00022475"/>
    </source>
</evidence>
<feature type="transmembrane region" description="Helical" evidence="6">
    <location>
        <begin position="203"/>
        <end position="226"/>
    </location>
</feature>
<dbReference type="OrthoDB" id="9775903at2"/>
<protein>
    <submittedName>
        <fullName evidence="7">Putative ribonuclease-like protein YfkH</fullName>
    </submittedName>
</protein>
<dbReference type="PIRSF" id="PIRSF035875">
    <property type="entry name" value="RNase_BN"/>
    <property type="match status" value="1"/>
</dbReference>
<evidence type="ECO:0000313" key="7">
    <source>
        <dbReference type="EMBL" id="GEN31343.1"/>
    </source>
</evidence>
<evidence type="ECO:0000313" key="8">
    <source>
        <dbReference type="Proteomes" id="UP000321491"/>
    </source>
</evidence>
<feature type="transmembrane region" description="Helical" evidence="6">
    <location>
        <begin position="173"/>
        <end position="191"/>
    </location>
</feature>
<dbReference type="NCBIfam" id="TIGR00765">
    <property type="entry name" value="yihY_not_rbn"/>
    <property type="match status" value="1"/>
</dbReference>
<dbReference type="GO" id="GO:0005886">
    <property type="term" value="C:plasma membrane"/>
    <property type="evidence" value="ECO:0007669"/>
    <property type="project" value="UniProtKB-SubCell"/>
</dbReference>
<dbReference type="PANTHER" id="PTHR30213">
    <property type="entry name" value="INNER MEMBRANE PROTEIN YHJD"/>
    <property type="match status" value="1"/>
</dbReference>
<comment type="subcellular location">
    <subcellularLocation>
        <location evidence="1">Cell membrane</location>
        <topology evidence="1">Multi-pass membrane protein</topology>
    </subcellularLocation>
</comment>
<feature type="transmembrane region" description="Helical" evidence="6">
    <location>
        <begin position="127"/>
        <end position="153"/>
    </location>
</feature>
<reference evidence="7 8" key="1">
    <citation type="submission" date="2019-07" db="EMBL/GenBank/DDBJ databases">
        <title>Whole genome shotgun sequence of Cerasibacillus quisquiliarum NBRC 102429.</title>
        <authorList>
            <person name="Hosoyama A."/>
            <person name="Uohara A."/>
            <person name="Ohji S."/>
            <person name="Ichikawa N."/>
        </authorList>
    </citation>
    <scope>NUCLEOTIDE SEQUENCE [LARGE SCALE GENOMIC DNA]</scope>
    <source>
        <strain evidence="7 8">NBRC 102429</strain>
    </source>
</reference>
<proteinExistence type="predicted"/>
<keyword evidence="4 6" id="KW-1133">Transmembrane helix</keyword>
<dbReference type="RefSeq" id="WP_146937449.1">
    <property type="nucleotide sequence ID" value="NZ_BJXW01000014.1"/>
</dbReference>
<keyword evidence="2" id="KW-1003">Cell membrane</keyword>
<dbReference type="PANTHER" id="PTHR30213:SF0">
    <property type="entry name" value="UPF0761 MEMBRANE PROTEIN YIHY"/>
    <property type="match status" value="1"/>
</dbReference>
<feature type="transmembrane region" description="Helical" evidence="6">
    <location>
        <begin position="87"/>
        <end position="107"/>
    </location>
</feature>
<evidence type="ECO:0000256" key="4">
    <source>
        <dbReference type="ARBA" id="ARBA00022989"/>
    </source>
</evidence>
<keyword evidence="5 6" id="KW-0472">Membrane</keyword>
<organism evidence="7 8">
    <name type="scientific">Cerasibacillus quisquiliarum</name>
    <dbReference type="NCBI Taxonomy" id="227865"/>
    <lineage>
        <taxon>Bacteria</taxon>
        <taxon>Bacillati</taxon>
        <taxon>Bacillota</taxon>
        <taxon>Bacilli</taxon>
        <taxon>Bacillales</taxon>
        <taxon>Bacillaceae</taxon>
        <taxon>Cerasibacillus</taxon>
    </lineage>
</organism>